<sequence length="221" mass="26085">MNNQEKWTQLHGNSKHQPIYPHDIYIKCVFKNFKKESKILDLGCGAGRHVKFLAENNYITYGCDYSHSGVKHTKELLNQYNLKAQVELANVNELPYENEFFDGILCWGVLYYNNKEVIEKAACEIYRVLKQDGKAFVLTRNLNDYRYKHGVKNNDKYSITIQENNPKRSAYAENGMNMYFFDKEEVKRVFSMFNNIEINTLEIYHENNNICDSDYVILLEK</sequence>
<dbReference type="EMBL" id="AABOWU010000016">
    <property type="protein sequence ID" value="EAI3914765.1"/>
    <property type="molecule type" value="Genomic_DNA"/>
</dbReference>
<reference evidence="3 4" key="1">
    <citation type="submission" date="2018-05" db="EMBL/GenBank/DDBJ databases">
        <authorList>
            <consortium name="PulseNet: The National Subtyping Network for Foodborne Disease Surveillance"/>
            <person name="Tarr C.L."/>
            <person name="Trees E."/>
            <person name="Katz L.S."/>
            <person name="Carleton-Romer H.A."/>
            <person name="Stroika S."/>
            <person name="Kucerova Z."/>
            <person name="Roache K.F."/>
            <person name="Sabol A.L."/>
            <person name="Besser J."/>
            <person name="Gerner-Smidt P."/>
        </authorList>
    </citation>
    <scope>NUCLEOTIDE SEQUENCE [LARGE SCALE GENOMIC DNA]</scope>
    <source>
        <strain evidence="3 4">D6489</strain>
    </source>
</reference>
<dbReference type="CDD" id="cd02440">
    <property type="entry name" value="AdoMet_MTases"/>
    <property type="match status" value="1"/>
</dbReference>
<dbReference type="Gene3D" id="3.40.50.150">
    <property type="entry name" value="Vaccinia Virus protein VP39"/>
    <property type="match status" value="1"/>
</dbReference>
<gene>
    <name evidence="3" type="ORF">YZ34_07065</name>
</gene>
<organism evidence="3 4">
    <name type="scientific">Campylobacter lari</name>
    <dbReference type="NCBI Taxonomy" id="201"/>
    <lineage>
        <taxon>Bacteria</taxon>
        <taxon>Pseudomonadati</taxon>
        <taxon>Campylobacterota</taxon>
        <taxon>Epsilonproteobacteria</taxon>
        <taxon>Campylobacterales</taxon>
        <taxon>Campylobacteraceae</taxon>
        <taxon>Campylobacter</taxon>
    </lineage>
</organism>
<keyword evidence="1 3" id="KW-0808">Transferase</keyword>
<comment type="caution">
    <text evidence="3">The sequence shown here is derived from an EMBL/GenBank/DDBJ whole genome shotgun (WGS) entry which is preliminary data.</text>
</comment>
<keyword evidence="3" id="KW-0489">Methyltransferase</keyword>
<dbReference type="RefSeq" id="WP_133319980.1">
    <property type="nucleotide sequence ID" value="NZ_SMTT01000027.1"/>
</dbReference>
<dbReference type="Proteomes" id="UP000559808">
    <property type="component" value="Unassembled WGS sequence"/>
</dbReference>
<dbReference type="OrthoDB" id="9804312at2"/>
<accession>A0A7U7W4P6</accession>
<dbReference type="GO" id="GO:0032259">
    <property type="term" value="P:methylation"/>
    <property type="evidence" value="ECO:0007669"/>
    <property type="project" value="UniProtKB-KW"/>
</dbReference>
<dbReference type="Pfam" id="PF13649">
    <property type="entry name" value="Methyltransf_25"/>
    <property type="match status" value="1"/>
</dbReference>
<dbReference type="AlphaFoldDB" id="A0A7U7W4P6"/>
<evidence type="ECO:0000313" key="4">
    <source>
        <dbReference type="Proteomes" id="UP000559808"/>
    </source>
</evidence>
<evidence type="ECO:0000256" key="1">
    <source>
        <dbReference type="ARBA" id="ARBA00022679"/>
    </source>
</evidence>
<evidence type="ECO:0000313" key="3">
    <source>
        <dbReference type="EMBL" id="EAI3914765.1"/>
    </source>
</evidence>
<dbReference type="GO" id="GO:0008168">
    <property type="term" value="F:methyltransferase activity"/>
    <property type="evidence" value="ECO:0007669"/>
    <property type="project" value="UniProtKB-KW"/>
</dbReference>
<name>A0A7U7W4P6_CAMLA</name>
<protein>
    <submittedName>
        <fullName evidence="3">Class I SAM-dependent methyltransferase</fullName>
    </submittedName>
</protein>
<dbReference type="SUPFAM" id="SSF53335">
    <property type="entry name" value="S-adenosyl-L-methionine-dependent methyltransferases"/>
    <property type="match status" value="1"/>
</dbReference>
<dbReference type="PANTHER" id="PTHR43861">
    <property type="entry name" value="TRANS-ACONITATE 2-METHYLTRANSFERASE-RELATED"/>
    <property type="match status" value="1"/>
</dbReference>
<dbReference type="InterPro" id="IPR029063">
    <property type="entry name" value="SAM-dependent_MTases_sf"/>
</dbReference>
<feature type="domain" description="Methyltransferase" evidence="2">
    <location>
        <begin position="39"/>
        <end position="133"/>
    </location>
</feature>
<proteinExistence type="predicted"/>
<dbReference type="InterPro" id="IPR041698">
    <property type="entry name" value="Methyltransf_25"/>
</dbReference>
<evidence type="ECO:0000259" key="2">
    <source>
        <dbReference type="Pfam" id="PF13649"/>
    </source>
</evidence>